<dbReference type="Proteomes" id="UP001165368">
    <property type="component" value="Unassembled WGS sequence"/>
</dbReference>
<dbReference type="GO" id="GO:0005524">
    <property type="term" value="F:ATP binding"/>
    <property type="evidence" value="ECO:0007669"/>
    <property type="project" value="UniProtKB-KW"/>
</dbReference>
<dbReference type="EMBL" id="JAKLTQ010000006">
    <property type="protein sequence ID" value="MCG2622429.1"/>
    <property type="molecule type" value="Genomic_DNA"/>
</dbReference>
<dbReference type="InterPro" id="IPR050221">
    <property type="entry name" value="26S_Proteasome_ATPase"/>
</dbReference>
<dbReference type="SUPFAM" id="SSF52540">
    <property type="entry name" value="P-loop containing nucleoside triphosphate hydrolases"/>
    <property type="match status" value="2"/>
</dbReference>
<evidence type="ECO:0000256" key="1">
    <source>
        <dbReference type="ARBA" id="ARBA00006914"/>
    </source>
</evidence>
<dbReference type="InterPro" id="IPR003959">
    <property type="entry name" value="ATPase_AAA_core"/>
</dbReference>
<evidence type="ECO:0000313" key="5">
    <source>
        <dbReference type="EMBL" id="MCG2622429.1"/>
    </source>
</evidence>
<dbReference type="InterPro" id="IPR003593">
    <property type="entry name" value="AAA+_ATPase"/>
</dbReference>
<dbReference type="Pfam" id="PF00004">
    <property type="entry name" value="AAA"/>
    <property type="match status" value="1"/>
</dbReference>
<comment type="similarity">
    <text evidence="1">Belongs to the AAA ATPase family.</text>
</comment>
<dbReference type="RefSeq" id="WP_237820705.1">
    <property type="nucleotide sequence ID" value="NZ_JAKLTQ010000006.1"/>
</dbReference>
<evidence type="ECO:0000256" key="2">
    <source>
        <dbReference type="ARBA" id="ARBA00022741"/>
    </source>
</evidence>
<name>A0ABS9L6Y7_9MICC</name>
<dbReference type="CDD" id="cd19481">
    <property type="entry name" value="RecA-like_protease"/>
    <property type="match status" value="1"/>
</dbReference>
<sequence>MMAGPYADNYEHLRDELRRLDARIRLRTLTWPLLNEAAPQSQLERTVFISPDEVTWLLDRGPEPGPDSPAAAAARGILDELGETIGGRTAASRDAGVDLALPRLAELFGLSDVELQAIVVCLAPELRSKYDRLYAYLQDDITRKRPSVDLVLDLLCGTEDRRWTAQRIFGETAALQHWGLLQEVADPNSPSGSSGLARFLRLDPRICRFALGDQRIDGRLARVARLRRPPPTEPAADPAAAVAVEGLRLDPDPSADCRQVLYLQGPEGVGKAEQALRLSAAAGLALLILDAEALPALPPDQAQDLLVAACRESALQRSALYLERADALLGAPGRAVLKSLGRLAAERGGPIILGGEVPWRANGIFDPAHFGTAAVPVPGAAERAALWRRQLDGKAPAAADWAEDLACRFVLTPARIRQAAAAAEEQSRRLSAASGPSLEEFAAACRHQSSQQLGDLAVKVDPRHGWEDLVLPDSRTAQLREICAQVHQHYRVYEAWGFGRELSRGKGLSVLFAGPPGTGKTLAAEVLAREAGLGLFEVDLSGVVSKYIGETEKNLARIFDEARTGNAILFFDEADALFGKRTEVRDAHDRYANIETSFLLQKLDEHEGIVLLASNLRSNLDEAFTRRLRYVVDFPFPDAALRRRIWESHLPAEAPVADDVDCGALAGEYAIAGGSIKNIVLNAAFLAAADGGIITARHIRLGTRREFEKLGKLWTEQPAPTEVAP</sequence>
<dbReference type="Gene3D" id="3.40.50.300">
    <property type="entry name" value="P-loop containing nucleotide triphosphate hydrolases"/>
    <property type="match status" value="1"/>
</dbReference>
<dbReference type="Pfam" id="PF22977">
    <property type="entry name" value="WHD"/>
    <property type="match status" value="1"/>
</dbReference>
<keyword evidence="3 5" id="KW-0067">ATP-binding</keyword>
<organism evidence="5 6">
    <name type="scientific">Arthrobacter hankyongi</name>
    <dbReference type="NCBI Taxonomy" id="2904801"/>
    <lineage>
        <taxon>Bacteria</taxon>
        <taxon>Bacillati</taxon>
        <taxon>Actinomycetota</taxon>
        <taxon>Actinomycetes</taxon>
        <taxon>Micrococcales</taxon>
        <taxon>Micrococcaceae</taxon>
        <taxon>Arthrobacter</taxon>
    </lineage>
</organism>
<reference evidence="5" key="1">
    <citation type="submission" date="2022-01" db="EMBL/GenBank/DDBJ databases">
        <authorList>
            <person name="Jo J.-H."/>
            <person name="Im W.-T."/>
        </authorList>
    </citation>
    <scope>NUCLEOTIDE SEQUENCE</scope>
    <source>
        <strain evidence="5">I2-34</strain>
    </source>
</reference>
<comment type="caution">
    <text evidence="5">The sequence shown here is derived from an EMBL/GenBank/DDBJ whole genome shotgun (WGS) entry which is preliminary data.</text>
</comment>
<evidence type="ECO:0000313" key="6">
    <source>
        <dbReference type="Proteomes" id="UP001165368"/>
    </source>
</evidence>
<dbReference type="InterPro" id="IPR054472">
    <property type="entry name" value="WHD"/>
</dbReference>
<keyword evidence="6" id="KW-1185">Reference proteome</keyword>
<dbReference type="PANTHER" id="PTHR23073">
    <property type="entry name" value="26S PROTEASOME REGULATORY SUBUNIT"/>
    <property type="match status" value="1"/>
</dbReference>
<dbReference type="InterPro" id="IPR027417">
    <property type="entry name" value="P-loop_NTPase"/>
</dbReference>
<gene>
    <name evidence="5" type="ORF">LVY72_10945</name>
</gene>
<dbReference type="SMART" id="SM00382">
    <property type="entry name" value="AAA"/>
    <property type="match status" value="1"/>
</dbReference>
<evidence type="ECO:0000259" key="4">
    <source>
        <dbReference type="SMART" id="SM00382"/>
    </source>
</evidence>
<keyword evidence="2" id="KW-0547">Nucleotide-binding</keyword>
<evidence type="ECO:0000256" key="3">
    <source>
        <dbReference type="ARBA" id="ARBA00022840"/>
    </source>
</evidence>
<protein>
    <submittedName>
        <fullName evidence="5">ATP-binding protein</fullName>
    </submittedName>
</protein>
<proteinExistence type="inferred from homology"/>
<accession>A0ABS9L6Y7</accession>
<feature type="domain" description="AAA+ ATPase" evidence="4">
    <location>
        <begin position="506"/>
        <end position="638"/>
    </location>
</feature>